<comment type="caution">
    <text evidence="3">The sequence shown here is derived from an EMBL/GenBank/DDBJ whole genome shotgun (WGS) entry which is preliminary data.</text>
</comment>
<gene>
    <name evidence="3" type="primary">dgt</name>
    <name evidence="3" type="ORF">F0Q34_02025</name>
</gene>
<dbReference type="InterPro" id="IPR006674">
    <property type="entry name" value="HD_domain"/>
</dbReference>
<dbReference type="Gene3D" id="1.10.3410.10">
    <property type="entry name" value="putative deoxyguanosinetriphosphate triphosphohydrolase like domain"/>
    <property type="match status" value="1"/>
</dbReference>
<dbReference type="SUPFAM" id="SSF109604">
    <property type="entry name" value="HD-domain/PDEase-like"/>
    <property type="match status" value="1"/>
</dbReference>
<dbReference type="SMART" id="SM00471">
    <property type="entry name" value="HDc"/>
    <property type="match status" value="1"/>
</dbReference>
<dbReference type="Proteomes" id="UP000322110">
    <property type="component" value="Unassembled WGS sequence"/>
</dbReference>
<dbReference type="RefSeq" id="WP_149810452.1">
    <property type="nucleotide sequence ID" value="NZ_VUKA01000001.1"/>
</dbReference>
<keyword evidence="1 3" id="KW-0378">Hydrolase</keyword>
<name>A0A5B2TJ55_9PROT</name>
<dbReference type="NCBIfam" id="TIGR01353">
    <property type="entry name" value="dGTP_triPase"/>
    <property type="match status" value="1"/>
</dbReference>
<dbReference type="GO" id="GO:0006203">
    <property type="term" value="P:dGTP catabolic process"/>
    <property type="evidence" value="ECO:0007669"/>
    <property type="project" value="TreeGrafter"/>
</dbReference>
<keyword evidence="4" id="KW-1185">Reference proteome</keyword>
<dbReference type="InterPro" id="IPR027432">
    <property type="entry name" value="dGTP_triphosphohydrolase_C"/>
</dbReference>
<dbReference type="EMBL" id="VUKA01000001">
    <property type="protein sequence ID" value="KAA2214516.1"/>
    <property type="molecule type" value="Genomic_DNA"/>
</dbReference>
<dbReference type="Gene3D" id="1.10.3210.10">
    <property type="entry name" value="Hypothetical protein af1432"/>
    <property type="match status" value="1"/>
</dbReference>
<dbReference type="InterPro" id="IPR050135">
    <property type="entry name" value="dGTPase-like"/>
</dbReference>
<proteinExistence type="predicted"/>
<protein>
    <submittedName>
        <fullName evidence="3">DNTP triphosphohydrolase</fullName>
    </submittedName>
</protein>
<sequence>MEWAALFNTGRFPASPPRQTPTRNPFQIDQDRIVFSRPFRRLQQKTQVHPMVTNAHVRNRLVHTLEVASVGRSIGFAVGSELRDELAAAGHTPDDLGYLVQATCLAHDIGNPPFGHAGEEVIADYMAEWLAAEARRSGLELDADLHFFDGNAQGFRILTRADGYRERGGLKLTMASLGACIKYPWAATDPRAGRRGRPGVKFNRFETEAEAFAAVARACGLAGPLPRHPAVWLMEAADDITYSLADLEDAVELRITSYADAEALLLPLAAVDRARLDEEDNVSQKLALLRSQAAGRLIGAVKDAFCAHRGAILAGRMQRAGLIDLIDPALRDPFAALQKSNGDTLYTHPSKAEFEIGARDVLEKTLTVFLEACLAFHTLPEDRLPLRPRQALALMQDYHPKREFSPTETLRCAIDFVAGMTDQYAATLAARLRGL</sequence>
<dbReference type="GO" id="GO:0008832">
    <property type="term" value="F:dGTPase activity"/>
    <property type="evidence" value="ECO:0007669"/>
    <property type="project" value="TreeGrafter"/>
</dbReference>
<organism evidence="3 4">
    <name type="scientific">Teichococcus oryzae</name>
    <dbReference type="NCBI Taxonomy" id="1608942"/>
    <lineage>
        <taxon>Bacteria</taxon>
        <taxon>Pseudomonadati</taxon>
        <taxon>Pseudomonadota</taxon>
        <taxon>Alphaproteobacteria</taxon>
        <taxon>Acetobacterales</taxon>
        <taxon>Roseomonadaceae</taxon>
        <taxon>Roseomonas</taxon>
    </lineage>
</organism>
<evidence type="ECO:0000313" key="4">
    <source>
        <dbReference type="Proteomes" id="UP000322110"/>
    </source>
</evidence>
<dbReference type="PANTHER" id="PTHR11373">
    <property type="entry name" value="DEOXYNUCLEOSIDE TRIPHOSPHATE TRIPHOSPHOHYDROLASE"/>
    <property type="match status" value="1"/>
</dbReference>
<dbReference type="Gene3D" id="1.10.3550.10">
    <property type="entry name" value="eoxyguanosinetriphosphate triphosphohydrolase domain-like"/>
    <property type="match status" value="1"/>
</dbReference>
<dbReference type="InterPro" id="IPR003607">
    <property type="entry name" value="HD/PDEase_dom"/>
</dbReference>
<dbReference type="InterPro" id="IPR023293">
    <property type="entry name" value="dGTP_triP_hydro_central_sf"/>
</dbReference>
<accession>A0A5B2TJ55</accession>
<dbReference type="AlphaFoldDB" id="A0A5B2TJ55"/>
<feature type="domain" description="HD" evidence="2">
    <location>
        <begin position="60"/>
        <end position="243"/>
    </location>
</feature>
<evidence type="ECO:0000256" key="1">
    <source>
        <dbReference type="ARBA" id="ARBA00022801"/>
    </source>
</evidence>
<dbReference type="InterPro" id="IPR026875">
    <property type="entry name" value="PHydrolase_assoc_dom"/>
</dbReference>
<dbReference type="PANTHER" id="PTHR11373:SF40">
    <property type="entry name" value="DEOXYGUANOSINETRIPHOSPHATE TRIPHOSPHOHYDROLASE-LIKE PROTEIN 2"/>
    <property type="match status" value="1"/>
</dbReference>
<reference evidence="3 4" key="1">
    <citation type="journal article" date="2015" name="Int. J. Syst. Evol. Microbiol.">
        <title>Roseomonas oryzae sp. nov., isolated from paddy rhizosphere soil.</title>
        <authorList>
            <person name="Ramaprasad E.V."/>
            <person name="Sasikala Ch."/>
            <person name="Ramana Ch.V."/>
        </authorList>
    </citation>
    <scope>NUCLEOTIDE SEQUENCE [LARGE SCALE GENOMIC DNA]</scope>
    <source>
        <strain evidence="3 4">KCTC 42542</strain>
    </source>
</reference>
<dbReference type="InterPro" id="IPR006261">
    <property type="entry name" value="dGTPase"/>
</dbReference>
<dbReference type="Pfam" id="PF13286">
    <property type="entry name" value="HD_assoc"/>
    <property type="match status" value="1"/>
</dbReference>
<evidence type="ECO:0000259" key="2">
    <source>
        <dbReference type="PROSITE" id="PS51831"/>
    </source>
</evidence>
<evidence type="ECO:0000313" key="3">
    <source>
        <dbReference type="EMBL" id="KAA2214516.1"/>
    </source>
</evidence>
<dbReference type="PROSITE" id="PS51831">
    <property type="entry name" value="HD"/>
    <property type="match status" value="1"/>
</dbReference>
<dbReference type="OrthoDB" id="9803619at2"/>